<keyword evidence="3 11" id="KW-0028">Amino-acid biosynthesis</keyword>
<dbReference type="Gene3D" id="3.40.1080.20">
    <property type="entry name" value="Acetyl-CoA hydrolase/transferase C-terminal domain"/>
    <property type="match status" value="1"/>
</dbReference>
<evidence type="ECO:0000256" key="1">
    <source>
        <dbReference type="ARBA" id="ARBA00005091"/>
    </source>
</evidence>
<dbReference type="InterPro" id="IPR026888">
    <property type="entry name" value="AcetylCoA_hyd_C"/>
</dbReference>
<comment type="similarity">
    <text evidence="11">Belongs to the HisA/HisF family.</text>
</comment>
<evidence type="ECO:0000259" key="13">
    <source>
        <dbReference type="Pfam" id="PF02550"/>
    </source>
</evidence>
<evidence type="ECO:0000256" key="9">
    <source>
        <dbReference type="ARBA" id="ARBA00047838"/>
    </source>
</evidence>
<evidence type="ECO:0000256" key="7">
    <source>
        <dbReference type="ARBA" id="ARBA00023102"/>
    </source>
</evidence>
<gene>
    <name evidence="15" type="ORF">FNF29_04326</name>
</gene>
<comment type="similarity">
    <text evidence="2">Belongs to the acetyl-CoA hydrolase/transferase family.</text>
</comment>
<evidence type="ECO:0000256" key="6">
    <source>
        <dbReference type="ARBA" id="ARBA00022962"/>
    </source>
</evidence>
<evidence type="ECO:0000256" key="3">
    <source>
        <dbReference type="ARBA" id="ARBA00022605"/>
    </source>
</evidence>
<feature type="domain" description="Acetyl-CoA hydrolase/transferase C-terminal" evidence="14">
    <location>
        <begin position="889"/>
        <end position="1041"/>
    </location>
</feature>
<feature type="domain" description="Glutamine amidotransferase" evidence="12">
    <location>
        <begin position="17"/>
        <end position="228"/>
    </location>
</feature>
<reference evidence="15 16" key="1">
    <citation type="submission" date="2019-07" db="EMBL/GenBank/DDBJ databases">
        <title>Genomes of Cafeteria roenbergensis.</title>
        <authorList>
            <person name="Fischer M.G."/>
            <person name="Hackl T."/>
            <person name="Roman M."/>
        </authorList>
    </citation>
    <scope>NUCLEOTIDE SEQUENCE [LARGE SCALE GENOMIC DNA]</scope>
    <source>
        <strain evidence="15 16">BVI</strain>
    </source>
</reference>
<keyword evidence="6" id="KW-0315">Glutamine amidotransferase</keyword>
<dbReference type="InterPro" id="IPR029062">
    <property type="entry name" value="Class_I_gatase-like"/>
</dbReference>
<dbReference type="Pfam" id="PF13336">
    <property type="entry name" value="AcetylCoA_hyd_C"/>
    <property type="match status" value="1"/>
</dbReference>
<dbReference type="InterPro" id="IPR017926">
    <property type="entry name" value="GATASE"/>
</dbReference>
<dbReference type="PROSITE" id="PS51273">
    <property type="entry name" value="GATASE_TYPE_1"/>
    <property type="match status" value="1"/>
</dbReference>
<dbReference type="Gene3D" id="3.40.50.880">
    <property type="match status" value="1"/>
</dbReference>
<evidence type="ECO:0000259" key="12">
    <source>
        <dbReference type="Pfam" id="PF00117"/>
    </source>
</evidence>
<keyword evidence="16" id="KW-1185">Reference proteome</keyword>
<sequence>MAAASSASAGEMPEVSLLDYGAGNIQSIRNAIVKAGFSPKDVVTPDDIRTAKVLVFPGVGAFGSAMETLTARGFAEPLKEYLAADRPFLGICIGMQTLFEASEESPGVAGLGVIPGTITRFKGAMAAVPQIGWNGVSPWRASPLLGDSEEACRAWSAPAAGASPSKLYFVHSFRAEVTDANRDWVLASTDYDGSRFIAAVQRGNVAATQFHPEKSGALGIALLRRFLVAATAVANGDAGALKAGAPAAGPWVASPTRLARRVVACLDVRSNDAGDLVVTKGDQYDVRESGGGAVRNLGKPVELCQRYYEEGADEVCFLNITAFREMPLEEQPMLEVLAGAAAAAFVPLTVGGGIRDYTDSAGKHWTSLDVAARYFRAGADKISVGSDAVRAALAWHASGGKATGASCIEQIARVYGSQAVVVSVDPRRVYVASPEDAPDKHVVEMTEPRRFGPAGERYAWYECTLSGGREGSGLDTNALARACEALGAGELLVNCVDEDGQKQGFDLDLIGDLCAAVGIPVVASSGAGKPQHFSEVFSRTRAEAALAAGIFHRREVPISAVKGELAAAGVEHRGDDASFAMLARQARALARLAGRAYHDSAAPCIAMSEPFQVRPGHEPRVATDAVDAIAAAVRPGTTVFVGSAAGTPLALTKALADHGPSLRGKGDKVHVVHIHTEGKGEYMAPELADVFHVRNFFTGPNARKSIEAGHGQYAPIFLSEIPLLFRRGYVPLDVALITVSPPDKHGYASLGVSVDVVRSAIQCAKTTIAVVNPNMPRTFGDGQVHMSQIDVVLHSDDPIPEMGVRVPSEQERDIGRIISEELVRDGATLQMGIGAIPDAVLSQLGDHRDLGVHSEMFSDGIIDLVQNGVITNARKHLNVGQLIGGFCVGSRRLYDFLDDNTLVRMRDIAYVNDTTIIRQQPNMTAINSAVEVDLTGQVVSDSIGERIFSGVGGQLDFIRGASLCPTGVPIIALPSVTRRGETRIVPTIKPGGGVVTTRAHVHNIVTEFGAVDLFGKSLQERAKLLISIAHPDHREELERAAFERLKSL</sequence>
<evidence type="ECO:0000256" key="10">
    <source>
        <dbReference type="ARBA" id="ARBA00049534"/>
    </source>
</evidence>
<comment type="pathway">
    <text evidence="1">Amino-acid biosynthesis; L-histidine biosynthesis; L-histidine from 5-phospho-alpha-D-ribose 1-diphosphate: step 5/9.</text>
</comment>
<dbReference type="CDD" id="cd01748">
    <property type="entry name" value="GATase1_IGP_Synthase"/>
    <property type="match status" value="1"/>
</dbReference>
<dbReference type="InterPro" id="IPR004651">
    <property type="entry name" value="HisF"/>
</dbReference>
<organism evidence="15 16">
    <name type="scientific">Cafeteria roenbergensis</name>
    <name type="common">Marine flagellate</name>
    <dbReference type="NCBI Taxonomy" id="33653"/>
    <lineage>
        <taxon>Eukaryota</taxon>
        <taxon>Sar</taxon>
        <taxon>Stramenopiles</taxon>
        <taxon>Bigyra</taxon>
        <taxon>Opalozoa</taxon>
        <taxon>Bicosoecida</taxon>
        <taxon>Cafeteriaceae</taxon>
        <taxon>Cafeteria</taxon>
    </lineage>
</organism>
<dbReference type="PANTHER" id="PTHR21432:SF20">
    <property type="entry name" value="ACETYL-COA HYDROLASE"/>
    <property type="match status" value="1"/>
</dbReference>
<dbReference type="NCBIfam" id="TIGR01855">
    <property type="entry name" value="IMP_synth_hisH"/>
    <property type="match status" value="1"/>
</dbReference>
<dbReference type="InterPro" id="IPR046433">
    <property type="entry name" value="ActCoA_hydro"/>
</dbReference>
<dbReference type="Pfam" id="PF00117">
    <property type="entry name" value="GATase"/>
    <property type="match status" value="1"/>
</dbReference>
<dbReference type="SUPFAM" id="SSF100950">
    <property type="entry name" value="NagB/RpiA/CoA transferase-like"/>
    <property type="match status" value="2"/>
</dbReference>
<keyword evidence="4" id="KW-0808">Transferase</keyword>
<evidence type="ECO:0000256" key="8">
    <source>
        <dbReference type="ARBA" id="ARBA00023239"/>
    </source>
</evidence>
<dbReference type="GO" id="GO:0008775">
    <property type="term" value="F:acetate CoA-transferase activity"/>
    <property type="evidence" value="ECO:0007669"/>
    <property type="project" value="InterPro"/>
</dbReference>
<dbReference type="GO" id="GO:0000105">
    <property type="term" value="P:L-histidine biosynthetic process"/>
    <property type="evidence" value="ECO:0007669"/>
    <property type="project" value="UniProtKB-UniPathway"/>
</dbReference>
<evidence type="ECO:0000256" key="5">
    <source>
        <dbReference type="ARBA" id="ARBA00022801"/>
    </source>
</evidence>
<evidence type="ECO:0000259" key="14">
    <source>
        <dbReference type="Pfam" id="PF13336"/>
    </source>
</evidence>
<dbReference type="Pfam" id="PF02550">
    <property type="entry name" value="AcetylCoA_hydro"/>
    <property type="match status" value="1"/>
</dbReference>
<dbReference type="GO" id="GO:0000107">
    <property type="term" value="F:imidazoleglycerol-phosphate synthase activity"/>
    <property type="evidence" value="ECO:0007669"/>
    <property type="project" value="InterPro"/>
</dbReference>
<dbReference type="Proteomes" id="UP000323011">
    <property type="component" value="Unassembled WGS sequence"/>
</dbReference>
<dbReference type="InterPro" id="IPR038460">
    <property type="entry name" value="AcetylCoA_hyd_C_sf"/>
</dbReference>
<comment type="caution">
    <text evidence="15">The sequence shown here is derived from an EMBL/GenBank/DDBJ whole genome shotgun (WGS) entry which is preliminary data.</text>
</comment>
<dbReference type="SUPFAM" id="SSF51366">
    <property type="entry name" value="Ribulose-phoshate binding barrel"/>
    <property type="match status" value="1"/>
</dbReference>
<name>A0A5A8CIG5_CAFRO</name>
<evidence type="ECO:0000256" key="11">
    <source>
        <dbReference type="RuleBase" id="RU003657"/>
    </source>
</evidence>
<dbReference type="HAMAP" id="MF_00278">
    <property type="entry name" value="HisH"/>
    <property type="match status" value="1"/>
</dbReference>
<comment type="catalytic activity">
    <reaction evidence="10">
        <text>L-glutamine + H2O = L-glutamate + NH4(+)</text>
        <dbReference type="Rhea" id="RHEA:15889"/>
        <dbReference type="ChEBI" id="CHEBI:15377"/>
        <dbReference type="ChEBI" id="CHEBI:28938"/>
        <dbReference type="ChEBI" id="CHEBI:29985"/>
        <dbReference type="ChEBI" id="CHEBI:58359"/>
        <dbReference type="EC" id="3.5.1.2"/>
    </reaction>
</comment>
<comment type="catalytic activity">
    <reaction evidence="9">
        <text>5-[(5-phospho-1-deoxy-D-ribulos-1-ylimino)methylamino]-1-(5-phospho-beta-D-ribosyl)imidazole-4-carboxamide + L-glutamine = D-erythro-1-(imidazol-4-yl)glycerol 3-phosphate + 5-amino-1-(5-phospho-beta-D-ribosyl)imidazole-4-carboxamide + L-glutamate + H(+)</text>
        <dbReference type="Rhea" id="RHEA:24793"/>
        <dbReference type="ChEBI" id="CHEBI:15378"/>
        <dbReference type="ChEBI" id="CHEBI:29985"/>
        <dbReference type="ChEBI" id="CHEBI:58278"/>
        <dbReference type="ChEBI" id="CHEBI:58359"/>
        <dbReference type="ChEBI" id="CHEBI:58475"/>
        <dbReference type="ChEBI" id="CHEBI:58525"/>
        <dbReference type="EC" id="4.3.2.10"/>
    </reaction>
</comment>
<dbReference type="Gene3D" id="3.40.1080.10">
    <property type="entry name" value="Glutaconate Coenzyme A-transferase"/>
    <property type="match status" value="1"/>
</dbReference>
<keyword evidence="7 11" id="KW-0368">Histidine biosynthesis</keyword>
<protein>
    <submittedName>
        <fullName evidence="15">Uncharacterized protein</fullName>
    </submittedName>
</protein>
<dbReference type="UniPathway" id="UPA00031">
    <property type="reaction ID" value="UER00010"/>
</dbReference>
<dbReference type="InterPro" id="IPR010139">
    <property type="entry name" value="Imidazole-glycPsynth_HisH"/>
</dbReference>
<dbReference type="InterPro" id="IPR037171">
    <property type="entry name" value="NagB/RpiA_transferase-like"/>
</dbReference>
<dbReference type="AlphaFoldDB" id="A0A5A8CIG5"/>
<feature type="domain" description="Acetyl-CoA hydrolase/transferase N-terminal" evidence="13">
    <location>
        <begin position="631"/>
        <end position="796"/>
    </location>
</feature>
<accession>A0A5A8CIG5</accession>
<keyword evidence="8" id="KW-0456">Lyase</keyword>
<proteinExistence type="inferred from homology"/>
<evidence type="ECO:0000256" key="4">
    <source>
        <dbReference type="ARBA" id="ARBA00022679"/>
    </source>
</evidence>
<dbReference type="InterPro" id="IPR003702">
    <property type="entry name" value="ActCoA_hydro_N"/>
</dbReference>
<evidence type="ECO:0000256" key="2">
    <source>
        <dbReference type="ARBA" id="ARBA00009632"/>
    </source>
</evidence>
<dbReference type="Gene3D" id="3.30.750.70">
    <property type="entry name" value="4-hydroxybutyrate coenzyme like domains"/>
    <property type="match status" value="1"/>
</dbReference>
<dbReference type="GO" id="GO:0006083">
    <property type="term" value="P:acetate metabolic process"/>
    <property type="evidence" value="ECO:0007669"/>
    <property type="project" value="InterPro"/>
</dbReference>
<dbReference type="SUPFAM" id="SSF52317">
    <property type="entry name" value="Class I glutamine amidotransferase-like"/>
    <property type="match status" value="1"/>
</dbReference>
<dbReference type="InterPro" id="IPR013785">
    <property type="entry name" value="Aldolase_TIM"/>
</dbReference>
<evidence type="ECO:0000313" key="15">
    <source>
        <dbReference type="EMBL" id="KAA0151920.1"/>
    </source>
</evidence>
<dbReference type="EMBL" id="VLTN01000024">
    <property type="protein sequence ID" value="KAA0151920.1"/>
    <property type="molecule type" value="Genomic_DNA"/>
</dbReference>
<dbReference type="PANTHER" id="PTHR21432">
    <property type="entry name" value="ACETYL-COA HYDROLASE-RELATED"/>
    <property type="match status" value="1"/>
</dbReference>
<dbReference type="GO" id="GO:0016829">
    <property type="term" value="F:lyase activity"/>
    <property type="evidence" value="ECO:0007669"/>
    <property type="project" value="UniProtKB-KW"/>
</dbReference>
<keyword evidence="5" id="KW-0378">Hydrolase</keyword>
<dbReference type="InterPro" id="IPR006062">
    <property type="entry name" value="His_biosynth"/>
</dbReference>
<dbReference type="GO" id="GO:0004359">
    <property type="term" value="F:glutaminase activity"/>
    <property type="evidence" value="ECO:0007669"/>
    <property type="project" value="UniProtKB-EC"/>
</dbReference>
<dbReference type="InterPro" id="IPR011060">
    <property type="entry name" value="RibuloseP-bd_barrel"/>
</dbReference>
<dbReference type="CDD" id="cd04731">
    <property type="entry name" value="HisF"/>
    <property type="match status" value="1"/>
</dbReference>
<dbReference type="GO" id="GO:0005739">
    <property type="term" value="C:mitochondrion"/>
    <property type="evidence" value="ECO:0007669"/>
    <property type="project" value="TreeGrafter"/>
</dbReference>
<dbReference type="Pfam" id="PF00977">
    <property type="entry name" value="His_biosynth"/>
    <property type="match status" value="1"/>
</dbReference>
<dbReference type="Gene3D" id="3.20.20.70">
    <property type="entry name" value="Aldolase class I"/>
    <property type="match status" value="1"/>
</dbReference>
<evidence type="ECO:0000313" key="16">
    <source>
        <dbReference type="Proteomes" id="UP000323011"/>
    </source>
</evidence>